<evidence type="ECO:0000313" key="1">
    <source>
        <dbReference type="EMBL" id="KIN05949.1"/>
    </source>
</evidence>
<evidence type="ECO:0000313" key="2">
    <source>
        <dbReference type="Proteomes" id="UP000054321"/>
    </source>
</evidence>
<keyword evidence="2" id="KW-1185">Reference proteome</keyword>
<dbReference type="EMBL" id="KN832871">
    <property type="protein sequence ID" value="KIN05949.1"/>
    <property type="molecule type" value="Genomic_DNA"/>
</dbReference>
<accession>A0A0C3D3U7</accession>
<dbReference type="HOGENOM" id="CLU_1772541_0_0_1"/>
<reference evidence="2" key="2">
    <citation type="submission" date="2015-01" db="EMBL/GenBank/DDBJ databases">
        <title>Evolutionary Origins and Diversification of the Mycorrhizal Mutualists.</title>
        <authorList>
            <consortium name="DOE Joint Genome Institute"/>
            <consortium name="Mycorrhizal Genomics Consortium"/>
            <person name="Kohler A."/>
            <person name="Kuo A."/>
            <person name="Nagy L.G."/>
            <person name="Floudas D."/>
            <person name="Copeland A."/>
            <person name="Barry K.W."/>
            <person name="Cichocki N."/>
            <person name="Veneault-Fourrey C."/>
            <person name="LaButti K."/>
            <person name="Lindquist E.A."/>
            <person name="Lipzen A."/>
            <person name="Lundell T."/>
            <person name="Morin E."/>
            <person name="Murat C."/>
            <person name="Riley R."/>
            <person name="Ohm R."/>
            <person name="Sun H."/>
            <person name="Tunlid A."/>
            <person name="Henrissat B."/>
            <person name="Grigoriev I.V."/>
            <person name="Hibbett D.S."/>
            <person name="Martin F."/>
        </authorList>
    </citation>
    <scope>NUCLEOTIDE SEQUENCE [LARGE SCALE GENOMIC DNA]</scope>
    <source>
        <strain evidence="2">Zn</strain>
    </source>
</reference>
<name>A0A0C3D3U7_OIDMZ</name>
<organism evidence="1 2">
    <name type="scientific">Oidiodendron maius (strain Zn)</name>
    <dbReference type="NCBI Taxonomy" id="913774"/>
    <lineage>
        <taxon>Eukaryota</taxon>
        <taxon>Fungi</taxon>
        <taxon>Dikarya</taxon>
        <taxon>Ascomycota</taxon>
        <taxon>Pezizomycotina</taxon>
        <taxon>Leotiomycetes</taxon>
        <taxon>Leotiomycetes incertae sedis</taxon>
        <taxon>Myxotrichaceae</taxon>
        <taxon>Oidiodendron</taxon>
    </lineage>
</organism>
<proteinExistence type="predicted"/>
<dbReference type="Proteomes" id="UP000054321">
    <property type="component" value="Unassembled WGS sequence"/>
</dbReference>
<gene>
    <name evidence="1" type="ORF">OIDMADRAFT_17077</name>
</gene>
<protein>
    <submittedName>
        <fullName evidence="1">Uncharacterized protein</fullName>
    </submittedName>
</protein>
<reference evidence="1 2" key="1">
    <citation type="submission" date="2014-04" db="EMBL/GenBank/DDBJ databases">
        <authorList>
            <consortium name="DOE Joint Genome Institute"/>
            <person name="Kuo A."/>
            <person name="Martino E."/>
            <person name="Perotto S."/>
            <person name="Kohler A."/>
            <person name="Nagy L.G."/>
            <person name="Floudas D."/>
            <person name="Copeland A."/>
            <person name="Barry K.W."/>
            <person name="Cichocki N."/>
            <person name="Veneault-Fourrey C."/>
            <person name="LaButti K."/>
            <person name="Lindquist E.A."/>
            <person name="Lipzen A."/>
            <person name="Lundell T."/>
            <person name="Morin E."/>
            <person name="Murat C."/>
            <person name="Sun H."/>
            <person name="Tunlid A."/>
            <person name="Henrissat B."/>
            <person name="Grigoriev I.V."/>
            <person name="Hibbett D.S."/>
            <person name="Martin F."/>
            <person name="Nordberg H.P."/>
            <person name="Cantor M.N."/>
            <person name="Hua S.X."/>
        </authorList>
    </citation>
    <scope>NUCLEOTIDE SEQUENCE [LARGE SCALE GENOMIC DNA]</scope>
    <source>
        <strain evidence="1 2">Zn</strain>
    </source>
</reference>
<feature type="non-terminal residue" evidence="1">
    <location>
        <position position="147"/>
    </location>
</feature>
<dbReference type="AlphaFoldDB" id="A0A0C3D3U7"/>
<dbReference type="InParanoid" id="A0A0C3D3U7"/>
<sequence>MGTSSGSLNWVEDKVFPKVILYCQWSGPRITEVDIQLVWQFLPFTLSPTPKKPLTMMSLHDKLKAAAVDSTLSLCPHESFKNISIMRAFDPNHCACLSYAFKGSDFTYHRVSPRSQCDRYNCCAFRACAHLSYYKKKIFLPTVSPCT</sequence>